<dbReference type="Pfam" id="PF00023">
    <property type="entry name" value="Ank"/>
    <property type="match status" value="2"/>
</dbReference>
<feature type="repeat" description="ANK" evidence="3">
    <location>
        <begin position="1453"/>
        <end position="1479"/>
    </location>
</feature>
<feature type="repeat" description="ANK" evidence="3">
    <location>
        <begin position="974"/>
        <end position="1006"/>
    </location>
</feature>
<proteinExistence type="predicted"/>
<evidence type="ECO:0000256" key="3">
    <source>
        <dbReference type="PROSITE-ProRule" id="PRU00023"/>
    </source>
</evidence>
<feature type="repeat" description="ANK" evidence="3">
    <location>
        <begin position="786"/>
        <end position="818"/>
    </location>
</feature>
<dbReference type="Pfam" id="PF12796">
    <property type="entry name" value="Ank_2"/>
    <property type="match status" value="14"/>
</dbReference>
<reference evidence="4" key="1">
    <citation type="submission" date="2019-06" db="EMBL/GenBank/DDBJ databases">
        <title>Genomics analysis of Aphanomyces spp. identifies a new class of oomycete effector associated with host adaptation.</title>
        <authorList>
            <person name="Gaulin E."/>
        </authorList>
    </citation>
    <scope>NUCLEOTIDE SEQUENCE</scope>
    <source>
        <strain evidence="4">CBS 578.67</strain>
    </source>
</reference>
<feature type="repeat" description="ANK" evidence="3">
    <location>
        <begin position="1420"/>
        <end position="1452"/>
    </location>
</feature>
<feature type="repeat" description="ANK" evidence="3">
    <location>
        <begin position="115"/>
        <end position="147"/>
    </location>
</feature>
<feature type="repeat" description="ANK" evidence="3">
    <location>
        <begin position="324"/>
        <end position="348"/>
    </location>
</feature>
<feature type="repeat" description="ANK" evidence="3">
    <location>
        <begin position="1043"/>
        <end position="1075"/>
    </location>
</feature>
<feature type="repeat" description="ANK" evidence="3">
    <location>
        <begin position="1697"/>
        <end position="1729"/>
    </location>
</feature>
<feature type="non-terminal residue" evidence="4">
    <location>
        <position position="1850"/>
    </location>
</feature>
<dbReference type="SMART" id="SM00248">
    <property type="entry name" value="ANK"/>
    <property type="match status" value="43"/>
</dbReference>
<feature type="repeat" description="ANK" evidence="3">
    <location>
        <begin position="888"/>
        <end position="912"/>
    </location>
</feature>
<feature type="repeat" description="ANK" evidence="3">
    <location>
        <begin position="634"/>
        <end position="666"/>
    </location>
</feature>
<evidence type="ECO:0000313" key="4">
    <source>
        <dbReference type="EMBL" id="KAF0698896.1"/>
    </source>
</evidence>
<feature type="repeat" description="ANK" evidence="3">
    <location>
        <begin position="1387"/>
        <end position="1419"/>
    </location>
</feature>
<evidence type="ECO:0000256" key="2">
    <source>
        <dbReference type="ARBA" id="ARBA00023043"/>
    </source>
</evidence>
<feature type="repeat" description="ANK" evidence="3">
    <location>
        <begin position="1733"/>
        <end position="1765"/>
    </location>
</feature>
<feature type="repeat" description="ANK" evidence="3">
    <location>
        <begin position="1199"/>
        <end position="1231"/>
    </location>
</feature>
<feature type="repeat" description="ANK" evidence="3">
    <location>
        <begin position="479"/>
        <end position="511"/>
    </location>
</feature>
<dbReference type="SUPFAM" id="SSF48403">
    <property type="entry name" value="Ankyrin repeat"/>
    <property type="match status" value="6"/>
</dbReference>
<protein>
    <submittedName>
        <fullName evidence="4">Uncharacterized protein</fullName>
    </submittedName>
</protein>
<comment type="caution">
    <text evidence="4">The sequence shown here is derived from an EMBL/GenBank/DDBJ whole genome shotgun (WGS) entry which is preliminary data.</text>
</comment>
<feature type="repeat" description="ANK" evidence="3">
    <location>
        <begin position="1010"/>
        <end position="1042"/>
    </location>
</feature>
<feature type="repeat" description="ANK" evidence="3">
    <location>
        <begin position="258"/>
        <end position="290"/>
    </location>
</feature>
<feature type="repeat" description="ANK" evidence="3">
    <location>
        <begin position="291"/>
        <end position="323"/>
    </location>
</feature>
<dbReference type="InterPro" id="IPR002110">
    <property type="entry name" value="Ankyrin_rpt"/>
</dbReference>
<feature type="repeat" description="ANK" evidence="3">
    <location>
        <begin position="1265"/>
        <end position="1289"/>
    </location>
</feature>
<feature type="repeat" description="ANK" evidence="3">
    <location>
        <begin position="1608"/>
        <end position="1640"/>
    </location>
</feature>
<dbReference type="Pfam" id="PF13637">
    <property type="entry name" value="Ank_4"/>
    <property type="match status" value="1"/>
</dbReference>
<feature type="repeat" description="ANK" evidence="3">
    <location>
        <begin position="1163"/>
        <end position="1195"/>
    </location>
</feature>
<feature type="repeat" description="ANK" evidence="3">
    <location>
        <begin position="1351"/>
        <end position="1383"/>
    </location>
</feature>
<feature type="repeat" description="ANK" evidence="3">
    <location>
        <begin position="1766"/>
        <end position="1798"/>
    </location>
</feature>
<dbReference type="PANTHER" id="PTHR24198">
    <property type="entry name" value="ANKYRIN REPEAT AND PROTEIN KINASE DOMAIN-CONTAINING PROTEIN"/>
    <property type="match status" value="1"/>
</dbReference>
<sequence>MVGKSFRRLFKTKEQKLFEATEAGDVARVRDLLAKGVPDINQLQDDEWAPLHSAAYNGYVEILKELVDRGAPVDLAASKSKHFSTPFIFACWQGHIEAATYLLERGANVNGTNAMGYSALMCATTENRIEVVQFLLDADADTAIQSEKETALDIAFSRGHDAIAALLQKYGGVEQNNASATAVVFKAGSQEKKLFEATEKCDVARVLELLQQGIPNISKLQGDLTPLHMAASKGNVAILQAILDYGAPVELVAGKGAERNTPLIIASFNGHVDAVKLLCERGAKLNVANKNNITPLLAAVTESRVDVVHILLGAGADVNIRNADGTSPLVIASSKGNVDIINAILGHGGIDIADKDAAYAIAAKNGHTALVTILGADREKSFVQAIERLDVKLVRELLAKGVPDINKLQGEWAPLHVASSKGNVDIIKLLLDHSASVNGVAGDGGDQSTPLIIAASNGHVDACKLLMERGAKLTAANKKNNTPLLAAVTAGRVDIVRFLLGAGAEVNIRNIDNQSPLSIASEQGEADIVQLFLASGKLDNIDKDAAYDIAVKNDNASLLALLGLEREKMFFEAIESEDSAGLERIVAKGVPNINKLQGGLAALHMAATAGKVKLIEIILQSGAIVDVVASEDKDRNTPLILACTHGKLDVAKYLIERGAKLTATNKHLNTPLLAALSANQDNVARFLLDAGADVNVQNTAGKTSLWFASEEGTLDIAKTILAKCTLDNTDKDAAYDIAATKGYVELMALLGEARDTTFFQAVDRLDLKQVQDLLAKGVPNINRMQGPLAPLHAAAAKGNVGILNLLLDYDALVDQVTGDHEGCVTALFLASRNGHLDAVKVMCDHGANTAVGSKTNTTPLHIAVTENRLEVVRHLLAKGATANTQSRDGKSPLLTATENGNVDIVSALLAKGELASKYKDDAYNFAAKNGPPSILELLGAEREKTFFDALERLDVAALQAIVTKGVPDINKLQNGLAPLHMAATKGKVDVLKLLLDRGALVDMAAGENNDCNTPLMMACRHGHHEAVKFLFDRGAKLSMTNKNNNTPLLVALAASHQDVALYLLDVNAAVNVRNTEGRTPLSYASELGNLEILQAILAKGNVDNTDKDAAYDIAATKGHVAIAKILGGARDTKLYDAVTQLDIKLARDLLTKGVPDINRLQGGALAPIHVVASNGNLDILKLLLDHGAAVELVAGNGGNQDTPVIMAASNGHTNIVKLLIERGANLSATNKSKINPLHAAVIENRVDVVRVLLEAGADVNSLNAVGKTSLMVATEKGHVDIVQVLVASGKIDHAAKHAAFDIAAKNGHASIMELLGKEREKKFFEAIERLDTTGLRDILATGVPDINKLQDGFAPLHMGVAKGNIDIVAILLDHGAAVDVVAGTAKDQNTPLIIACGNGNLSAVEMLTERGAKLSATNEKNNTPLLAAVMENRVDVATFLLGAGADSSIKNTEGKTPLLLASEKGNVDMVKAILARASNFTTDIVTAINIAKKGGHAALVGHLHEEIEKVLFESIKKGDAASVQSMLATKLVDINKLQGDYAPLHMAAAVGNIEIVNLLLDHGATIDRIGSPLDRKFTALILASGIGHVEVAKALCARGANLNAFNARGNTPIMTAIAENRLEVVKYLLDAGADIKLRNNENAAVYDIALKRGNSGILERLDNEQKKKIAEAINKGDAKRVRELVAKGVPNINKLLGDVALLHIAAAKGNVDILKVLLDSGATVDVAAGEAKDRNTPLIIASSNGHLDAAKLLVERGAKLTAANKNNNTPLLAAVAESRVEVVLFLLGAGADVNVRNTEGKSPLLYATDKGNADIVKAILAKGVVDTTEYAAALDVASKKGHTAIADFLR</sequence>
<evidence type="ECO:0000256" key="1">
    <source>
        <dbReference type="ARBA" id="ARBA00022737"/>
    </source>
</evidence>
<feature type="repeat" description="ANK" evidence="3">
    <location>
        <begin position="82"/>
        <end position="114"/>
    </location>
</feature>
<keyword evidence="2 3" id="KW-0040">ANK repeat</keyword>
<keyword evidence="1" id="KW-0677">Repeat</keyword>
<feature type="repeat" description="ANK" evidence="3">
    <location>
        <begin position="1575"/>
        <end position="1607"/>
    </location>
</feature>
<feature type="repeat" description="ANK" evidence="3">
    <location>
        <begin position="1076"/>
        <end position="1108"/>
    </location>
</feature>
<feature type="repeat" description="ANK" evidence="3">
    <location>
        <begin position="1232"/>
        <end position="1264"/>
    </location>
</feature>
<dbReference type="PROSITE" id="PS50088">
    <property type="entry name" value="ANK_REPEAT"/>
    <property type="match status" value="35"/>
</dbReference>
<dbReference type="OrthoDB" id="194358at2759"/>
<feature type="repeat" description="ANK" evidence="3">
    <location>
        <begin position="1539"/>
        <end position="1571"/>
    </location>
</feature>
<feature type="repeat" description="ANK" evidence="3">
    <location>
        <begin position="855"/>
        <end position="887"/>
    </location>
</feature>
<dbReference type="InterPro" id="IPR036770">
    <property type="entry name" value="Ankyrin_rpt-contain_sf"/>
</dbReference>
<feature type="repeat" description="ANK" evidence="3">
    <location>
        <begin position="598"/>
        <end position="630"/>
    </location>
</feature>
<dbReference type="EMBL" id="VJMH01005212">
    <property type="protein sequence ID" value="KAF0698896.1"/>
    <property type="molecule type" value="Genomic_DNA"/>
</dbReference>
<accession>A0A6A4YQQ7</accession>
<feature type="repeat" description="ANK" evidence="3">
    <location>
        <begin position="446"/>
        <end position="478"/>
    </location>
</feature>
<dbReference type="PROSITE" id="PS50297">
    <property type="entry name" value="ANK_REP_REGION"/>
    <property type="match status" value="32"/>
</dbReference>
<name>A0A6A4YQQ7_9STRA</name>
<feature type="repeat" description="ANK" evidence="3">
    <location>
        <begin position="410"/>
        <end position="442"/>
    </location>
</feature>
<dbReference type="PANTHER" id="PTHR24198:SF165">
    <property type="entry name" value="ANKYRIN REPEAT-CONTAINING PROTEIN-RELATED"/>
    <property type="match status" value="1"/>
</dbReference>
<feature type="repeat" description="ANK" evidence="3">
    <location>
        <begin position="222"/>
        <end position="254"/>
    </location>
</feature>
<dbReference type="PRINTS" id="PR01415">
    <property type="entry name" value="ANKYRIN"/>
</dbReference>
<feature type="repeat" description="ANK" evidence="3">
    <location>
        <begin position="46"/>
        <end position="78"/>
    </location>
</feature>
<gene>
    <name evidence="4" type="ORF">As57867_010456</name>
</gene>
<feature type="repeat" description="ANK" evidence="3">
    <location>
        <begin position="667"/>
        <end position="699"/>
    </location>
</feature>
<organism evidence="4">
    <name type="scientific">Aphanomyces stellatus</name>
    <dbReference type="NCBI Taxonomy" id="120398"/>
    <lineage>
        <taxon>Eukaryota</taxon>
        <taxon>Sar</taxon>
        <taxon>Stramenopiles</taxon>
        <taxon>Oomycota</taxon>
        <taxon>Saprolegniomycetes</taxon>
        <taxon>Saprolegniales</taxon>
        <taxon>Verrucalvaceae</taxon>
        <taxon>Aphanomyces</taxon>
    </lineage>
</organism>
<feature type="repeat" description="ANK" evidence="3">
    <location>
        <begin position="1799"/>
        <end position="1824"/>
    </location>
</feature>
<dbReference type="Gene3D" id="1.25.40.20">
    <property type="entry name" value="Ankyrin repeat-containing domain"/>
    <property type="match status" value="15"/>
</dbReference>